<dbReference type="Proteomes" id="UP000515917">
    <property type="component" value="Chromosome"/>
</dbReference>
<feature type="domain" description="HPt" evidence="23">
    <location>
        <begin position="873"/>
        <end position="975"/>
    </location>
</feature>
<evidence type="ECO:0000256" key="15">
    <source>
        <dbReference type="ARBA" id="ARBA00064003"/>
    </source>
</evidence>
<evidence type="ECO:0000256" key="9">
    <source>
        <dbReference type="ARBA" id="ARBA00022777"/>
    </source>
</evidence>
<evidence type="ECO:0000256" key="18">
    <source>
        <dbReference type="PROSITE-ProRule" id="PRU00110"/>
    </source>
</evidence>
<dbReference type="Pfam" id="PF01627">
    <property type="entry name" value="Hpt"/>
    <property type="match status" value="1"/>
</dbReference>
<comment type="subcellular location">
    <subcellularLocation>
        <location evidence="2">Cell membrane</location>
        <topology evidence="2">Multi-pass membrane protein</topology>
    </subcellularLocation>
</comment>
<dbReference type="Pfam" id="PF02518">
    <property type="entry name" value="HATPase_c"/>
    <property type="match status" value="1"/>
</dbReference>
<dbReference type="GO" id="GO:0000155">
    <property type="term" value="F:phosphorelay sensor kinase activity"/>
    <property type="evidence" value="ECO:0007669"/>
    <property type="project" value="InterPro"/>
</dbReference>
<dbReference type="GO" id="GO:0006355">
    <property type="term" value="P:regulation of DNA-templated transcription"/>
    <property type="evidence" value="ECO:0007669"/>
    <property type="project" value="InterPro"/>
</dbReference>
<feature type="modified residue" description="4-aspartylphosphate" evidence="19">
    <location>
        <position position="741"/>
    </location>
</feature>
<keyword evidence="13" id="KW-0472">Membrane</keyword>
<dbReference type="InterPro" id="IPR005467">
    <property type="entry name" value="His_kinase_dom"/>
</dbReference>
<dbReference type="GO" id="GO:0005524">
    <property type="term" value="F:ATP binding"/>
    <property type="evidence" value="ECO:0007669"/>
    <property type="project" value="UniProtKB-KW"/>
</dbReference>
<feature type="modified residue" description="Phosphohistidine" evidence="18">
    <location>
        <position position="912"/>
    </location>
</feature>
<dbReference type="SMART" id="SM00091">
    <property type="entry name" value="PAS"/>
    <property type="match status" value="1"/>
</dbReference>
<evidence type="ECO:0000256" key="4">
    <source>
        <dbReference type="ARBA" id="ARBA00022475"/>
    </source>
</evidence>
<feature type="modified residue" description="4-aspartylphosphate" evidence="19">
    <location>
        <position position="598"/>
    </location>
</feature>
<dbReference type="PROSITE" id="PS50894">
    <property type="entry name" value="HPT"/>
    <property type="match status" value="1"/>
</dbReference>
<dbReference type="RefSeq" id="WP_130107599.1">
    <property type="nucleotide sequence ID" value="NZ_CP025781.1"/>
</dbReference>
<dbReference type="SMART" id="SM00387">
    <property type="entry name" value="HATPase_c"/>
    <property type="match status" value="1"/>
</dbReference>
<evidence type="ECO:0000256" key="12">
    <source>
        <dbReference type="ARBA" id="ARBA00023012"/>
    </source>
</evidence>
<dbReference type="Gene3D" id="1.10.287.130">
    <property type="match status" value="1"/>
</dbReference>
<evidence type="ECO:0000256" key="6">
    <source>
        <dbReference type="ARBA" id="ARBA00022679"/>
    </source>
</evidence>
<evidence type="ECO:0000256" key="16">
    <source>
        <dbReference type="ARBA" id="ARBA00068150"/>
    </source>
</evidence>
<keyword evidence="12" id="KW-0902">Two-component regulatory system</keyword>
<reference evidence="24 25" key="1">
    <citation type="submission" date="2018-01" db="EMBL/GenBank/DDBJ databases">
        <title>Genome sequence of Iodobacter sp. strain PCH194 isolated from Indian Trans-Himalaya.</title>
        <authorList>
            <person name="Kumar V."/>
            <person name="Thakur V."/>
            <person name="Kumar S."/>
            <person name="Singh D."/>
        </authorList>
    </citation>
    <scope>NUCLEOTIDE SEQUENCE [LARGE SCALE GENOMIC DNA]</scope>
    <source>
        <strain evidence="24 25">PCH194</strain>
    </source>
</reference>
<evidence type="ECO:0000256" key="2">
    <source>
        <dbReference type="ARBA" id="ARBA00004651"/>
    </source>
</evidence>
<dbReference type="EMBL" id="CP025781">
    <property type="protein sequence ID" value="QBC45087.1"/>
    <property type="molecule type" value="Genomic_DNA"/>
</dbReference>
<dbReference type="SUPFAM" id="SSF55874">
    <property type="entry name" value="ATPase domain of HSP90 chaperone/DNA topoisomerase II/histidine kinase"/>
    <property type="match status" value="1"/>
</dbReference>
<evidence type="ECO:0000256" key="1">
    <source>
        <dbReference type="ARBA" id="ARBA00000085"/>
    </source>
</evidence>
<feature type="domain" description="Response regulatory" evidence="21">
    <location>
        <begin position="689"/>
        <end position="808"/>
    </location>
</feature>
<dbReference type="InterPro" id="IPR000014">
    <property type="entry name" value="PAS"/>
</dbReference>
<dbReference type="InterPro" id="IPR008207">
    <property type="entry name" value="Sig_transdc_His_kin_Hpt_dom"/>
</dbReference>
<keyword evidence="8" id="KW-0547">Nucleotide-binding</keyword>
<dbReference type="GO" id="GO:0005886">
    <property type="term" value="C:plasma membrane"/>
    <property type="evidence" value="ECO:0007669"/>
    <property type="project" value="UniProtKB-SubCell"/>
</dbReference>
<dbReference type="PROSITE" id="PS50112">
    <property type="entry name" value="PAS"/>
    <property type="match status" value="1"/>
</dbReference>
<proteinExistence type="predicted"/>
<dbReference type="SUPFAM" id="SSF55785">
    <property type="entry name" value="PYP-like sensor domain (PAS domain)"/>
    <property type="match status" value="1"/>
</dbReference>
<sequence length="1056" mass="116636">MTELGVLDLRSEESVYIARDKLRRALACLNLNRMRSDFLLTGFYSLCQLVRQSTVTHFLSLSMESESLCFIVQSERGLVTHSLAAFFDVQQNISAGKVLLVFKIGHQDLDAILQVKNIISEQTRDELMSVLTISNAELASHKQGLEQEVDRRSMALQQSEMQSKAVIEGAPIAVILLDKDCCVTDWNRAAELTFGFSPSEVIGLKLQSLIHIEGDGDLPLVLERGLSEATSRITTARFWELLARNRSGSLLPIEVGMTVLNMDGQYSGTLFARDISQRKIVEQELQLAKSKAEEAALVKSNFLANMSHEIRTPMNAVIGLSHLALKAEMSAKQRDYLSKIHHAGTSLLGIINDILDFSKIEAGKLNIELAPFDLETVLNNVCTVTTQKVFEKGLEFVIHHPVDIPPFLLGDSLRLSQIMINLVNNAVKFTESGEVEITIQCIEKNQEHTQLEFRVRDTGIGMTQEQLGKLFMPFTQADSSTTRKFGGTGLGLSISKRLVELMGGRIWAESESGVGSQFVFTAWFGVEHKEIRKRAIPAEINNMRVLVVDDHEHARLAIIEVLKRFSVRIEHVGSGQGAVELCVAANQREDPFGLVLLDWQMPMMDGAQAAQKIQEALHERAPNLVIVTAFDREEIYIQAQALNISAILTKPVNASALTDCLVSIYAHDDVADTRSAPKDEVELGLNGMRVLLTEDNPINQQIATELLATVGVDVVVANHGKEALDKLGLHGAHYFDAILMDMQMPVMDGYEASKHIRADVRYNHIPLIAMTAHAMVEERARCLDLGMNDHVSKPIDPMQFFECLKHWRATKPNGANSIEAPIPVLADVVVEERAVPTAASIAPLAAPASESRPAPIERKELDVKVGLGYVLNNPSLYLRMLKQFCSSETDCVKRIHQALTANELEPALRFSHTLKGLSATLGGTAVSDIAGRIEKVISHGGGLGEVKEDLLILDQHIIVLMDEVKNYIDGEDPFANAPAPSSKGMPKQELQNLLNWLERLLQDMDAEALTVMGKYGDSMADAFDPSEFAAFRIALEKFNFSDALPILQKMQKSLAV</sequence>
<comment type="function">
    <text evidence="14">Member of the two-component regulatory system BvgS/BvgA. Phosphorylates BvgA via a four-step phosphorelay in response to environmental signals.</text>
</comment>
<dbReference type="InterPro" id="IPR035965">
    <property type="entry name" value="PAS-like_dom_sf"/>
</dbReference>
<keyword evidence="9 24" id="KW-0418">Kinase</keyword>
<dbReference type="CDD" id="cd00130">
    <property type="entry name" value="PAS"/>
    <property type="match status" value="1"/>
</dbReference>
<dbReference type="FunFam" id="1.10.287.130:FF:000002">
    <property type="entry name" value="Two-component osmosensing histidine kinase"/>
    <property type="match status" value="1"/>
</dbReference>
<dbReference type="InterPro" id="IPR036890">
    <property type="entry name" value="HATPase_C_sf"/>
</dbReference>
<feature type="domain" description="PAS" evidence="22">
    <location>
        <begin position="159"/>
        <end position="229"/>
    </location>
</feature>
<gene>
    <name evidence="24" type="ORF">C1H71_17115</name>
</gene>
<dbReference type="InterPro" id="IPR003594">
    <property type="entry name" value="HATPase_dom"/>
</dbReference>
<evidence type="ECO:0000256" key="17">
    <source>
        <dbReference type="ARBA" id="ARBA00070152"/>
    </source>
</evidence>
<dbReference type="SUPFAM" id="SSF47226">
    <property type="entry name" value="Histidine-containing phosphotransfer domain, HPT domain"/>
    <property type="match status" value="1"/>
</dbReference>
<evidence type="ECO:0000313" key="24">
    <source>
        <dbReference type="EMBL" id="QBC45087.1"/>
    </source>
</evidence>
<keyword evidence="4" id="KW-1003">Cell membrane</keyword>
<dbReference type="KEGG" id="ifl:C1H71_17115"/>
<dbReference type="InterPro" id="IPR036097">
    <property type="entry name" value="HisK_dim/P_sf"/>
</dbReference>
<dbReference type="Pfam" id="PF00512">
    <property type="entry name" value="HisKA"/>
    <property type="match status" value="1"/>
</dbReference>
<keyword evidence="25" id="KW-1185">Reference proteome</keyword>
<dbReference type="FunFam" id="3.30.565.10:FF:000010">
    <property type="entry name" value="Sensor histidine kinase RcsC"/>
    <property type="match status" value="1"/>
</dbReference>
<dbReference type="SMART" id="SM00448">
    <property type="entry name" value="REC"/>
    <property type="match status" value="2"/>
</dbReference>
<evidence type="ECO:0000259" key="20">
    <source>
        <dbReference type="PROSITE" id="PS50109"/>
    </source>
</evidence>
<dbReference type="SUPFAM" id="SSF52172">
    <property type="entry name" value="CheY-like"/>
    <property type="match status" value="2"/>
</dbReference>
<dbReference type="Gene3D" id="3.30.565.10">
    <property type="entry name" value="Histidine kinase-like ATPase, C-terminal domain"/>
    <property type="match status" value="1"/>
</dbReference>
<dbReference type="CDD" id="cd16922">
    <property type="entry name" value="HATPase_EvgS-ArcB-TorS-like"/>
    <property type="match status" value="1"/>
</dbReference>
<evidence type="ECO:0000256" key="14">
    <source>
        <dbReference type="ARBA" id="ARBA00058004"/>
    </source>
</evidence>
<evidence type="ECO:0000313" key="25">
    <source>
        <dbReference type="Proteomes" id="UP000515917"/>
    </source>
</evidence>
<dbReference type="CDD" id="cd17546">
    <property type="entry name" value="REC_hyHK_CKI1_RcsC-like"/>
    <property type="match status" value="2"/>
</dbReference>
<dbReference type="Pfam" id="PF00989">
    <property type="entry name" value="PAS"/>
    <property type="match status" value="1"/>
</dbReference>
<dbReference type="InterPro" id="IPR036641">
    <property type="entry name" value="HPT_dom_sf"/>
</dbReference>
<comment type="catalytic activity">
    <reaction evidence="1">
        <text>ATP + protein L-histidine = ADP + protein N-phospho-L-histidine.</text>
        <dbReference type="EC" id="2.7.13.3"/>
    </reaction>
</comment>
<accession>A0A7G3GC93</accession>
<dbReference type="Pfam" id="PF00072">
    <property type="entry name" value="Response_reg"/>
    <property type="match status" value="2"/>
</dbReference>
<dbReference type="EC" id="2.7.13.3" evidence="3"/>
<evidence type="ECO:0000256" key="3">
    <source>
        <dbReference type="ARBA" id="ARBA00012438"/>
    </source>
</evidence>
<dbReference type="InterPro" id="IPR013767">
    <property type="entry name" value="PAS_fold"/>
</dbReference>
<dbReference type="PRINTS" id="PR00344">
    <property type="entry name" value="BCTRLSENSOR"/>
</dbReference>
<dbReference type="InterPro" id="IPR001789">
    <property type="entry name" value="Sig_transdc_resp-reg_receiver"/>
</dbReference>
<dbReference type="PANTHER" id="PTHR45339:SF1">
    <property type="entry name" value="HYBRID SIGNAL TRANSDUCTION HISTIDINE KINASE J"/>
    <property type="match status" value="1"/>
</dbReference>
<evidence type="ECO:0000256" key="7">
    <source>
        <dbReference type="ARBA" id="ARBA00022692"/>
    </source>
</evidence>
<protein>
    <recommendedName>
        <fullName evidence="16">Sensory/regulatory protein RpfC</fullName>
        <ecNumber evidence="3">2.7.13.3</ecNumber>
    </recommendedName>
    <alternativeName>
        <fullName evidence="17">Virulence sensor protein BvgS</fullName>
    </alternativeName>
</protein>
<dbReference type="Gene3D" id="3.40.50.2300">
    <property type="match status" value="2"/>
</dbReference>
<feature type="domain" description="Response regulatory" evidence="21">
    <location>
        <begin position="544"/>
        <end position="665"/>
    </location>
</feature>
<keyword evidence="6" id="KW-0808">Transferase</keyword>
<dbReference type="PANTHER" id="PTHR45339">
    <property type="entry name" value="HYBRID SIGNAL TRANSDUCTION HISTIDINE KINASE J"/>
    <property type="match status" value="1"/>
</dbReference>
<dbReference type="PROSITE" id="PS50109">
    <property type="entry name" value="HIS_KIN"/>
    <property type="match status" value="1"/>
</dbReference>
<keyword evidence="5 19" id="KW-0597">Phosphoprotein</keyword>
<feature type="domain" description="Histidine kinase" evidence="20">
    <location>
        <begin position="305"/>
        <end position="526"/>
    </location>
</feature>
<evidence type="ECO:0000259" key="23">
    <source>
        <dbReference type="PROSITE" id="PS50894"/>
    </source>
</evidence>
<dbReference type="InterPro" id="IPR011006">
    <property type="entry name" value="CheY-like_superfamily"/>
</dbReference>
<keyword evidence="11" id="KW-1133">Transmembrane helix</keyword>
<evidence type="ECO:0000256" key="11">
    <source>
        <dbReference type="ARBA" id="ARBA00022989"/>
    </source>
</evidence>
<organism evidence="24 25">
    <name type="scientific">Iodobacter fluviatilis</name>
    <dbReference type="NCBI Taxonomy" id="537"/>
    <lineage>
        <taxon>Bacteria</taxon>
        <taxon>Pseudomonadati</taxon>
        <taxon>Pseudomonadota</taxon>
        <taxon>Betaproteobacteria</taxon>
        <taxon>Neisseriales</taxon>
        <taxon>Chitinibacteraceae</taxon>
        <taxon>Iodobacter</taxon>
    </lineage>
</organism>
<comment type="subunit">
    <text evidence="15">At low DSF concentrations, interacts with RpfF.</text>
</comment>
<evidence type="ECO:0000256" key="19">
    <source>
        <dbReference type="PROSITE-ProRule" id="PRU00169"/>
    </source>
</evidence>
<dbReference type="CDD" id="cd00082">
    <property type="entry name" value="HisKA"/>
    <property type="match status" value="1"/>
</dbReference>
<dbReference type="SMART" id="SM00388">
    <property type="entry name" value="HisKA"/>
    <property type="match status" value="1"/>
</dbReference>
<evidence type="ECO:0000259" key="21">
    <source>
        <dbReference type="PROSITE" id="PS50110"/>
    </source>
</evidence>
<evidence type="ECO:0000256" key="5">
    <source>
        <dbReference type="ARBA" id="ARBA00022553"/>
    </source>
</evidence>
<evidence type="ECO:0000256" key="13">
    <source>
        <dbReference type="ARBA" id="ARBA00023136"/>
    </source>
</evidence>
<keyword evidence="10" id="KW-0067">ATP-binding</keyword>
<dbReference type="PROSITE" id="PS50110">
    <property type="entry name" value="RESPONSE_REGULATORY"/>
    <property type="match status" value="2"/>
</dbReference>
<keyword evidence="7" id="KW-0812">Transmembrane</keyword>
<dbReference type="NCBIfam" id="TIGR00229">
    <property type="entry name" value="sensory_box"/>
    <property type="match status" value="1"/>
</dbReference>
<evidence type="ECO:0000256" key="8">
    <source>
        <dbReference type="ARBA" id="ARBA00022741"/>
    </source>
</evidence>
<dbReference type="InterPro" id="IPR004358">
    <property type="entry name" value="Sig_transdc_His_kin-like_C"/>
</dbReference>
<evidence type="ECO:0000259" key="22">
    <source>
        <dbReference type="PROSITE" id="PS50112"/>
    </source>
</evidence>
<dbReference type="InterPro" id="IPR003661">
    <property type="entry name" value="HisK_dim/P_dom"/>
</dbReference>
<dbReference type="Gene3D" id="3.30.450.20">
    <property type="entry name" value="PAS domain"/>
    <property type="match status" value="1"/>
</dbReference>
<dbReference type="Gene3D" id="1.20.120.160">
    <property type="entry name" value="HPT domain"/>
    <property type="match status" value="1"/>
</dbReference>
<dbReference type="AlphaFoldDB" id="A0A7G3GC93"/>
<name>A0A7G3GC93_9NEIS</name>
<evidence type="ECO:0000256" key="10">
    <source>
        <dbReference type="ARBA" id="ARBA00022840"/>
    </source>
</evidence>
<dbReference type="SUPFAM" id="SSF47384">
    <property type="entry name" value="Homodimeric domain of signal transducing histidine kinase"/>
    <property type="match status" value="1"/>
</dbReference>